<dbReference type="InterPro" id="IPR003593">
    <property type="entry name" value="AAA+_ATPase"/>
</dbReference>
<gene>
    <name evidence="7" type="ORF">D4Q52_02610</name>
</gene>
<feature type="domain" description="ABC transporter" evidence="6">
    <location>
        <begin position="5"/>
        <end position="246"/>
    </location>
</feature>
<proteinExistence type="inferred from homology"/>
<dbReference type="PANTHER" id="PTHR45772">
    <property type="entry name" value="CONSERVED COMPONENT OF ABC TRANSPORTER FOR NATURAL AMINO ACIDS-RELATED"/>
    <property type="match status" value="1"/>
</dbReference>
<dbReference type="InterPro" id="IPR027417">
    <property type="entry name" value="P-loop_NTPase"/>
</dbReference>
<evidence type="ECO:0000256" key="5">
    <source>
        <dbReference type="ARBA" id="ARBA00024722"/>
    </source>
</evidence>
<keyword evidence="3" id="KW-0547">Nucleotide-binding</keyword>
<comment type="caution">
    <text evidence="7">The sequence shown here is derived from an EMBL/GenBank/DDBJ whole genome shotgun (WGS) entry which is preliminary data.</text>
</comment>
<dbReference type="InterPro" id="IPR003439">
    <property type="entry name" value="ABC_transporter-like_ATP-bd"/>
</dbReference>
<dbReference type="RefSeq" id="WP_119854981.1">
    <property type="nucleotide sequence ID" value="NZ_QYYD01000002.1"/>
</dbReference>
<dbReference type="GO" id="GO:0042941">
    <property type="term" value="P:D-alanine transmembrane transport"/>
    <property type="evidence" value="ECO:0007669"/>
    <property type="project" value="TreeGrafter"/>
</dbReference>
<evidence type="ECO:0000256" key="4">
    <source>
        <dbReference type="ARBA" id="ARBA00022840"/>
    </source>
</evidence>
<dbReference type="InterPro" id="IPR051120">
    <property type="entry name" value="ABC_AA/LPS_Transport"/>
</dbReference>
<reference evidence="7 8" key="1">
    <citation type="submission" date="2018-09" db="EMBL/GenBank/DDBJ databases">
        <title>Draft genome sequence of Rhodopseudomonas palustris 2.1.18.</title>
        <authorList>
            <person name="Robertson S.L."/>
            <person name="Meyer T.E."/>
            <person name="Kyndt J.A."/>
        </authorList>
    </citation>
    <scope>NUCLEOTIDE SEQUENCE [LARGE SCALE GENOMIC DNA]</scope>
    <source>
        <strain evidence="7 8">2.1.18</strain>
    </source>
</reference>
<dbReference type="Gene3D" id="3.40.50.300">
    <property type="entry name" value="P-loop containing nucleotide triphosphate hydrolases"/>
    <property type="match status" value="1"/>
</dbReference>
<dbReference type="Pfam" id="PF00005">
    <property type="entry name" value="ABC_tran"/>
    <property type="match status" value="1"/>
</dbReference>
<dbReference type="PANTHER" id="PTHR45772:SF7">
    <property type="entry name" value="AMINO ACID ABC TRANSPORTER ATP-BINDING PROTEIN"/>
    <property type="match status" value="1"/>
</dbReference>
<dbReference type="GO" id="GO:0015192">
    <property type="term" value="F:L-phenylalanine transmembrane transporter activity"/>
    <property type="evidence" value="ECO:0007669"/>
    <property type="project" value="TreeGrafter"/>
</dbReference>
<evidence type="ECO:0000313" key="7">
    <source>
        <dbReference type="EMBL" id="RJF77813.1"/>
    </source>
</evidence>
<dbReference type="GO" id="GO:0015188">
    <property type="term" value="F:L-isoleucine transmembrane transporter activity"/>
    <property type="evidence" value="ECO:0007669"/>
    <property type="project" value="TreeGrafter"/>
</dbReference>
<dbReference type="GO" id="GO:1903806">
    <property type="term" value="P:L-isoleucine import across plasma membrane"/>
    <property type="evidence" value="ECO:0007669"/>
    <property type="project" value="TreeGrafter"/>
</dbReference>
<dbReference type="PROSITE" id="PS50893">
    <property type="entry name" value="ABC_TRANSPORTER_2"/>
    <property type="match status" value="1"/>
</dbReference>
<comment type="similarity">
    <text evidence="1">Belongs to the ABC transporter superfamily.</text>
</comment>
<evidence type="ECO:0000256" key="3">
    <source>
        <dbReference type="ARBA" id="ARBA00022741"/>
    </source>
</evidence>
<evidence type="ECO:0000259" key="6">
    <source>
        <dbReference type="PROSITE" id="PS50893"/>
    </source>
</evidence>
<dbReference type="InterPro" id="IPR017871">
    <property type="entry name" value="ABC_transporter-like_CS"/>
</dbReference>
<dbReference type="GO" id="GO:1903805">
    <property type="term" value="P:L-valine import across plasma membrane"/>
    <property type="evidence" value="ECO:0007669"/>
    <property type="project" value="TreeGrafter"/>
</dbReference>
<evidence type="ECO:0000256" key="2">
    <source>
        <dbReference type="ARBA" id="ARBA00022448"/>
    </source>
</evidence>
<dbReference type="Proteomes" id="UP000285523">
    <property type="component" value="Unassembled WGS sequence"/>
</dbReference>
<dbReference type="SUPFAM" id="SSF52540">
    <property type="entry name" value="P-loop containing nucleoside triphosphate hydrolases"/>
    <property type="match status" value="1"/>
</dbReference>
<dbReference type="CDD" id="cd03219">
    <property type="entry name" value="ABC_Mj1267_LivG_branched"/>
    <property type="match status" value="1"/>
</dbReference>
<protein>
    <submittedName>
        <fullName evidence="7">ABC transporter ATP-binding protein</fullName>
    </submittedName>
</protein>
<dbReference type="GO" id="GO:0005524">
    <property type="term" value="F:ATP binding"/>
    <property type="evidence" value="ECO:0007669"/>
    <property type="project" value="UniProtKB-KW"/>
</dbReference>
<dbReference type="AlphaFoldDB" id="A0A418VNM2"/>
<dbReference type="SMART" id="SM00382">
    <property type="entry name" value="AAA"/>
    <property type="match status" value="1"/>
</dbReference>
<accession>A0A418VNM2</accession>
<keyword evidence="4 7" id="KW-0067">ATP-binding</keyword>
<keyword evidence="2" id="KW-0813">Transport</keyword>
<organism evidence="7 8">
    <name type="scientific">Rhodopseudomonas palustris</name>
    <dbReference type="NCBI Taxonomy" id="1076"/>
    <lineage>
        <taxon>Bacteria</taxon>
        <taxon>Pseudomonadati</taxon>
        <taxon>Pseudomonadota</taxon>
        <taxon>Alphaproteobacteria</taxon>
        <taxon>Hyphomicrobiales</taxon>
        <taxon>Nitrobacteraceae</taxon>
        <taxon>Rhodopseudomonas</taxon>
    </lineage>
</organism>
<dbReference type="GO" id="GO:0005304">
    <property type="term" value="F:L-valine transmembrane transporter activity"/>
    <property type="evidence" value="ECO:0007669"/>
    <property type="project" value="TreeGrafter"/>
</dbReference>
<evidence type="ECO:0000313" key="8">
    <source>
        <dbReference type="Proteomes" id="UP000285523"/>
    </source>
</evidence>
<dbReference type="GO" id="GO:0015808">
    <property type="term" value="P:L-alanine transport"/>
    <property type="evidence" value="ECO:0007669"/>
    <property type="project" value="TreeGrafter"/>
</dbReference>
<dbReference type="GO" id="GO:0005886">
    <property type="term" value="C:plasma membrane"/>
    <property type="evidence" value="ECO:0007669"/>
    <property type="project" value="TreeGrafter"/>
</dbReference>
<dbReference type="Pfam" id="PF12399">
    <property type="entry name" value="BCA_ABC_TP_C"/>
    <property type="match status" value="1"/>
</dbReference>
<evidence type="ECO:0000256" key="1">
    <source>
        <dbReference type="ARBA" id="ARBA00005417"/>
    </source>
</evidence>
<dbReference type="PROSITE" id="PS00211">
    <property type="entry name" value="ABC_TRANSPORTER_1"/>
    <property type="match status" value="1"/>
</dbReference>
<dbReference type="EMBL" id="QYYD01000002">
    <property type="protein sequence ID" value="RJF77813.1"/>
    <property type="molecule type" value="Genomic_DNA"/>
</dbReference>
<dbReference type="OrthoDB" id="9806149at2"/>
<dbReference type="InterPro" id="IPR032823">
    <property type="entry name" value="BCA_ABC_TP_C"/>
</dbReference>
<dbReference type="GO" id="GO:0016887">
    <property type="term" value="F:ATP hydrolysis activity"/>
    <property type="evidence" value="ECO:0007669"/>
    <property type="project" value="InterPro"/>
</dbReference>
<sequence>MTTLLEVQGLVKSYAGVHAVRDVSFTVKAGEILALIGPNGAGKSTCFNMLNGQIKPDAGSIKLAGDEIVGLPPRTVWRRGVGRTFQITATFASMTVRENVQVALLSFHHRLWSMIGYAGAQHRAEADELLALVGMSEQAERPCGELAYGDLKRLELAIALANQPRLLLMDEPTAGMAPKERVELMRLTAGIARAKNIGVLFTEHDMDVVFEHADEVMVLNRGQLIARGTPQQVRQDRQVQAIYLGEGLLYDAKHRAEALS</sequence>
<name>A0A418VNM2_RHOPL</name>
<comment type="function">
    <text evidence="5">Involved in beta-(1--&gt;2)glucan export. Transmembrane domains (TMD) form a pore in the inner membrane and the ATP-binding domain (NBD) is responsible for energy generation.</text>
</comment>